<evidence type="ECO:0000313" key="11">
    <source>
        <dbReference type="Proteomes" id="UP000044026"/>
    </source>
</evidence>
<comment type="similarity">
    <text evidence="8">Belongs to the TsuA/YedE (TC 9.B.102) family.</text>
</comment>
<keyword evidence="7 9" id="KW-0472">Membrane</keyword>
<keyword evidence="6 9" id="KW-1133">Transmembrane helix</keyword>
<dbReference type="Pfam" id="PF04143">
    <property type="entry name" value="Sulf_transp"/>
    <property type="match status" value="1"/>
</dbReference>
<evidence type="ECO:0008006" key="12">
    <source>
        <dbReference type="Google" id="ProtNLM"/>
    </source>
</evidence>
<evidence type="ECO:0000256" key="7">
    <source>
        <dbReference type="ARBA" id="ARBA00023136"/>
    </source>
</evidence>
<dbReference type="PANTHER" id="PTHR30574:SF1">
    <property type="entry name" value="SULPHUR TRANSPORT DOMAIN-CONTAINING PROTEIN"/>
    <property type="match status" value="1"/>
</dbReference>
<feature type="transmembrane region" description="Helical" evidence="9">
    <location>
        <begin position="131"/>
        <end position="148"/>
    </location>
</feature>
<dbReference type="GO" id="GO:0005886">
    <property type="term" value="C:plasma membrane"/>
    <property type="evidence" value="ECO:0007669"/>
    <property type="project" value="UniProtKB-SubCell"/>
</dbReference>
<feature type="transmembrane region" description="Helical" evidence="9">
    <location>
        <begin position="168"/>
        <end position="190"/>
    </location>
</feature>
<feature type="transmembrane region" description="Helical" evidence="9">
    <location>
        <begin position="16"/>
        <end position="36"/>
    </location>
</feature>
<keyword evidence="5 9" id="KW-0812">Transmembrane</keyword>
<evidence type="ECO:0000256" key="2">
    <source>
        <dbReference type="ARBA" id="ARBA00022448"/>
    </source>
</evidence>
<dbReference type="Proteomes" id="UP000044026">
    <property type="component" value="Unassembled WGS sequence"/>
</dbReference>
<evidence type="ECO:0000256" key="4">
    <source>
        <dbReference type="ARBA" id="ARBA00022519"/>
    </source>
</evidence>
<feature type="transmembrane region" description="Helical" evidence="9">
    <location>
        <begin position="70"/>
        <end position="89"/>
    </location>
</feature>
<dbReference type="AlphaFoldDB" id="A0A0B7HAB4"/>
<evidence type="ECO:0000256" key="1">
    <source>
        <dbReference type="ARBA" id="ARBA00004429"/>
    </source>
</evidence>
<keyword evidence="3" id="KW-1003">Cell membrane</keyword>
<gene>
    <name evidence="10" type="ORF">CCAN12_570006</name>
</gene>
<sequence length="191" mass="20751">MQNIFTYMMDWIMQPWPWYVGGPLIGLIMILLILLGKSFGFSSNFRTICSALGAGKSCEFFAFDWKSQRWNLLFLVGTIIGGAIAFHFLSDNQVPAISQQTISELKALGLESAGAAYSPSELFSEMSLKNVMILLLGGMLIGFGTRYAGGCTSGHAISGLSDFQRSSLIAVVGFFIGGLIMSFVLFPLIFG</sequence>
<evidence type="ECO:0000256" key="6">
    <source>
        <dbReference type="ARBA" id="ARBA00022989"/>
    </source>
</evidence>
<organism evidence="10 11">
    <name type="scientific">Capnocytophaga canimorsus</name>
    <dbReference type="NCBI Taxonomy" id="28188"/>
    <lineage>
        <taxon>Bacteria</taxon>
        <taxon>Pseudomonadati</taxon>
        <taxon>Bacteroidota</taxon>
        <taxon>Flavobacteriia</taxon>
        <taxon>Flavobacteriales</taxon>
        <taxon>Flavobacteriaceae</taxon>
        <taxon>Capnocytophaga</taxon>
    </lineage>
</organism>
<evidence type="ECO:0000256" key="8">
    <source>
        <dbReference type="ARBA" id="ARBA00035655"/>
    </source>
</evidence>
<keyword evidence="4" id="KW-0997">Cell inner membrane</keyword>
<dbReference type="PANTHER" id="PTHR30574">
    <property type="entry name" value="INNER MEMBRANE PROTEIN YEDE"/>
    <property type="match status" value="1"/>
</dbReference>
<protein>
    <recommendedName>
        <fullName evidence="12">YeeE/YedE family protein</fullName>
    </recommendedName>
</protein>
<dbReference type="EMBL" id="CDOE01000053">
    <property type="protein sequence ID" value="CEN34902.1"/>
    <property type="molecule type" value="Genomic_DNA"/>
</dbReference>
<keyword evidence="2" id="KW-0813">Transport</keyword>
<evidence type="ECO:0000256" key="5">
    <source>
        <dbReference type="ARBA" id="ARBA00022692"/>
    </source>
</evidence>
<proteinExistence type="inferred from homology"/>
<comment type="subcellular location">
    <subcellularLocation>
        <location evidence="1">Cell inner membrane</location>
        <topology evidence="1">Multi-pass membrane protein</topology>
    </subcellularLocation>
</comment>
<reference evidence="10 11" key="1">
    <citation type="submission" date="2015-01" db="EMBL/GenBank/DDBJ databases">
        <authorList>
            <person name="Xiang T."/>
            <person name="Song Y."/>
            <person name="Huang L."/>
            <person name="Wang B."/>
            <person name="Wu P."/>
        </authorList>
    </citation>
    <scope>NUCLEOTIDE SEQUENCE [LARGE SCALE GENOMIC DNA]</scope>
    <source>
        <strain evidence="10 11">Cc12</strain>
    </source>
</reference>
<evidence type="ECO:0000256" key="3">
    <source>
        <dbReference type="ARBA" id="ARBA00022475"/>
    </source>
</evidence>
<accession>A0A0B7HAB4</accession>
<evidence type="ECO:0000313" key="10">
    <source>
        <dbReference type="EMBL" id="CEN34902.1"/>
    </source>
</evidence>
<dbReference type="InterPro" id="IPR007272">
    <property type="entry name" value="Sulf_transp_TsuA/YedE"/>
</dbReference>
<evidence type="ECO:0000256" key="9">
    <source>
        <dbReference type="SAM" id="Phobius"/>
    </source>
</evidence>
<name>A0A0B7HAB4_9FLAO</name>